<dbReference type="Proteomes" id="UP000004968">
    <property type="component" value="Unassembled WGS sequence"/>
</dbReference>
<dbReference type="Pfam" id="PF00589">
    <property type="entry name" value="Phage_integrase"/>
    <property type="match status" value="1"/>
</dbReference>
<dbReference type="EMBL" id="ACIO01000160">
    <property type="protein sequence ID" value="EFC99648.1"/>
    <property type="molecule type" value="Genomic_DNA"/>
</dbReference>
<evidence type="ECO:0000259" key="6">
    <source>
        <dbReference type="PROSITE" id="PS51898"/>
    </source>
</evidence>
<evidence type="ECO:0000256" key="5">
    <source>
        <dbReference type="SAM" id="MobiDB-lite"/>
    </source>
</evidence>
<evidence type="ECO:0000313" key="8">
    <source>
        <dbReference type="Proteomes" id="UP000004968"/>
    </source>
</evidence>
<dbReference type="InterPro" id="IPR050808">
    <property type="entry name" value="Phage_Integrase"/>
</dbReference>
<protein>
    <submittedName>
        <fullName evidence="7">Site-specific recombinase, phage integrase family</fullName>
    </submittedName>
</protein>
<evidence type="ECO:0000256" key="2">
    <source>
        <dbReference type="ARBA" id="ARBA00022908"/>
    </source>
</evidence>
<sequence length="435" mass="50738">MITNDKSTIQHKISVHYHEEGFNMLIQCPECDLQVSDKANTCPHCGYPLKPDAKPKSSRKPNKRRRLPNGFGQISEIKGRNLRNPFRAMVTVGKDKNGKPICKPLKPESYFPTYNDAYTALVEFNKNPYDLEPSITVKELYDKWTPEYFKTLKSDDSARATTSAWQYCSAVYDMRVMDVRARHIKGCMEEGVATVRGQEQTPSASMKNKIKTLFNQMLDYAVEYELVDRNYSRTFKLTDDTIKEIQTVKKEHIPFSDDEMALLWKNLGHKYGIEFMIIQCYSGWRPQELGLIELADVDLSNWTFKGGIKTDAGENRVVPIHPRIRDLVSKSYEEADQLGSKYLFNYTDEDRRGKNTKLTYNRYSKIFNRIRDELKLNPDHRPHDGRKHFVTKCKDAKVDEYAIKYMVGHKISDITEKVYTAREFEWLRTEIEKIK</sequence>
<evidence type="ECO:0000256" key="1">
    <source>
        <dbReference type="ARBA" id="ARBA00008857"/>
    </source>
</evidence>
<dbReference type="InterPro" id="IPR010998">
    <property type="entry name" value="Integrase_recombinase_N"/>
</dbReference>
<reference evidence="7 8" key="1">
    <citation type="submission" date="2010-01" db="EMBL/GenBank/DDBJ databases">
        <authorList>
            <person name="Weinstock G."/>
            <person name="Sodergren E."/>
            <person name="Clifton S."/>
            <person name="Fulton L."/>
            <person name="Fulton B."/>
            <person name="Courtney L."/>
            <person name="Fronick C."/>
            <person name="Harrison M."/>
            <person name="Strong C."/>
            <person name="Farmer C."/>
            <person name="Delahaunty K."/>
            <person name="Markovic C."/>
            <person name="Hall O."/>
            <person name="Minx P."/>
            <person name="Tomlinson C."/>
            <person name="Mitreva M."/>
            <person name="Nelson J."/>
            <person name="Hou S."/>
            <person name="Wollam A."/>
            <person name="Pepin K.H."/>
            <person name="Johnson M."/>
            <person name="Bhonagiri V."/>
            <person name="Nash W.E."/>
            <person name="Warren W."/>
            <person name="Chinwalla A."/>
            <person name="Mardis E.R."/>
            <person name="Wilson R.K."/>
        </authorList>
    </citation>
    <scope>NUCLEOTIDE SEQUENCE [LARGE SCALE GENOMIC DNA]</scope>
    <source>
        <strain evidence="7 8">DSM 13479</strain>
    </source>
</reference>
<dbReference type="GO" id="GO:0015074">
    <property type="term" value="P:DNA integration"/>
    <property type="evidence" value="ECO:0007669"/>
    <property type="project" value="UniProtKB-KW"/>
</dbReference>
<dbReference type="PANTHER" id="PTHR30629">
    <property type="entry name" value="PROPHAGE INTEGRASE"/>
    <property type="match status" value="1"/>
</dbReference>
<organism evidence="7 8">
    <name type="scientific">Hungatella hathewayi DSM 13479</name>
    <dbReference type="NCBI Taxonomy" id="566550"/>
    <lineage>
        <taxon>Bacteria</taxon>
        <taxon>Bacillati</taxon>
        <taxon>Bacillota</taxon>
        <taxon>Clostridia</taxon>
        <taxon>Lachnospirales</taxon>
        <taxon>Lachnospiraceae</taxon>
        <taxon>Hungatella</taxon>
    </lineage>
</organism>
<evidence type="ECO:0000313" key="7">
    <source>
        <dbReference type="EMBL" id="EFC99648.1"/>
    </source>
</evidence>
<dbReference type="PROSITE" id="PS51898">
    <property type="entry name" value="TYR_RECOMBINASE"/>
    <property type="match status" value="1"/>
</dbReference>
<dbReference type="GO" id="GO:0006310">
    <property type="term" value="P:DNA recombination"/>
    <property type="evidence" value="ECO:0007669"/>
    <property type="project" value="UniProtKB-KW"/>
</dbReference>
<comment type="similarity">
    <text evidence="1">Belongs to the 'phage' integrase family.</text>
</comment>
<keyword evidence="2" id="KW-0229">DNA integration</keyword>
<gene>
    <name evidence="7" type="ORF">CLOSTHATH_02174</name>
</gene>
<dbReference type="InterPro" id="IPR002104">
    <property type="entry name" value="Integrase_catalytic"/>
</dbReference>
<dbReference type="InterPro" id="IPR011010">
    <property type="entry name" value="DNA_brk_join_enz"/>
</dbReference>
<dbReference type="GO" id="GO:0003677">
    <property type="term" value="F:DNA binding"/>
    <property type="evidence" value="ECO:0007669"/>
    <property type="project" value="UniProtKB-KW"/>
</dbReference>
<keyword evidence="3" id="KW-0238">DNA-binding</keyword>
<name>D3AEZ0_9FIRM</name>
<dbReference type="AlphaFoldDB" id="D3AEZ0"/>
<proteinExistence type="inferred from homology"/>
<dbReference type="Gene3D" id="1.10.443.10">
    <property type="entry name" value="Intergrase catalytic core"/>
    <property type="match status" value="1"/>
</dbReference>
<dbReference type="Gene3D" id="1.10.150.130">
    <property type="match status" value="1"/>
</dbReference>
<feature type="compositionally biased region" description="Basic residues" evidence="5">
    <location>
        <begin position="56"/>
        <end position="67"/>
    </location>
</feature>
<dbReference type="SUPFAM" id="SSF56349">
    <property type="entry name" value="DNA breaking-rejoining enzymes"/>
    <property type="match status" value="1"/>
</dbReference>
<evidence type="ECO:0000256" key="3">
    <source>
        <dbReference type="ARBA" id="ARBA00023125"/>
    </source>
</evidence>
<dbReference type="PANTHER" id="PTHR30629:SF2">
    <property type="entry name" value="PROPHAGE INTEGRASE INTS-RELATED"/>
    <property type="match status" value="1"/>
</dbReference>
<keyword evidence="4" id="KW-0233">DNA recombination</keyword>
<feature type="domain" description="Tyr recombinase" evidence="6">
    <location>
        <begin position="250"/>
        <end position="432"/>
    </location>
</feature>
<comment type="caution">
    <text evidence="7">The sequence shown here is derived from an EMBL/GenBank/DDBJ whole genome shotgun (WGS) entry which is preliminary data.</text>
</comment>
<evidence type="ECO:0000256" key="4">
    <source>
        <dbReference type="ARBA" id="ARBA00023172"/>
    </source>
</evidence>
<dbReference type="HOGENOM" id="CLU_027562_1_1_9"/>
<feature type="region of interest" description="Disordered" evidence="5">
    <location>
        <begin position="50"/>
        <end position="70"/>
    </location>
</feature>
<dbReference type="InterPro" id="IPR013762">
    <property type="entry name" value="Integrase-like_cat_sf"/>
</dbReference>
<accession>D3AEZ0</accession>